<dbReference type="KEGG" id="pbi:103064311"/>
<dbReference type="PANTHER" id="PTHR35258:SF1">
    <property type="entry name" value="SPERMATOGENESIS-ASSOCIATED PROTEIN 22"/>
    <property type="match status" value="1"/>
</dbReference>
<dbReference type="PANTHER" id="PTHR35258">
    <property type="entry name" value="SPERMATOGENESIS-ASSOCIATED PROTEIN 22"/>
    <property type="match status" value="1"/>
</dbReference>
<keyword evidence="2" id="KW-1185">Reference proteome</keyword>
<gene>
    <name evidence="3" type="primary">SPATA22</name>
</gene>
<evidence type="ECO:0000313" key="2">
    <source>
        <dbReference type="Proteomes" id="UP000695026"/>
    </source>
</evidence>
<dbReference type="OMA" id="QDHSPAY"/>
<feature type="compositionally biased region" description="Polar residues" evidence="1">
    <location>
        <begin position="50"/>
        <end position="67"/>
    </location>
</feature>
<protein>
    <submittedName>
        <fullName evidence="3">Spermatogenesis-associated protein 22 isoform X1</fullName>
    </submittedName>
</protein>
<name>A0A9F5J007_PYTBI</name>
<feature type="compositionally biased region" description="Polar residues" evidence="1">
    <location>
        <begin position="1"/>
        <end position="15"/>
    </location>
</feature>
<dbReference type="AlphaFoldDB" id="A0A9F5J007"/>
<feature type="region of interest" description="Disordered" evidence="1">
    <location>
        <begin position="39"/>
        <end position="67"/>
    </location>
</feature>
<organism evidence="2 3">
    <name type="scientific">Python bivittatus</name>
    <name type="common">Burmese python</name>
    <name type="synonym">Python molurus bivittatus</name>
    <dbReference type="NCBI Taxonomy" id="176946"/>
    <lineage>
        <taxon>Eukaryota</taxon>
        <taxon>Metazoa</taxon>
        <taxon>Chordata</taxon>
        <taxon>Craniata</taxon>
        <taxon>Vertebrata</taxon>
        <taxon>Euteleostomi</taxon>
        <taxon>Lepidosauria</taxon>
        <taxon>Squamata</taxon>
        <taxon>Bifurcata</taxon>
        <taxon>Unidentata</taxon>
        <taxon>Episquamata</taxon>
        <taxon>Toxicofera</taxon>
        <taxon>Serpentes</taxon>
        <taxon>Henophidia</taxon>
        <taxon>Pythonidae</taxon>
        <taxon>Python</taxon>
    </lineage>
</organism>
<dbReference type="GeneID" id="103064311"/>
<dbReference type="CTD" id="84690"/>
<feature type="region of interest" description="Disordered" evidence="1">
    <location>
        <begin position="112"/>
        <end position="194"/>
    </location>
</feature>
<dbReference type="GO" id="GO:0051445">
    <property type="term" value="P:regulation of meiotic cell cycle"/>
    <property type="evidence" value="ECO:0007669"/>
    <property type="project" value="TreeGrafter"/>
</dbReference>
<dbReference type="GO" id="GO:0007129">
    <property type="term" value="P:homologous chromosome pairing at meiosis"/>
    <property type="evidence" value="ECO:0007669"/>
    <property type="project" value="InterPro"/>
</dbReference>
<proteinExistence type="predicted"/>
<dbReference type="GO" id="GO:0000711">
    <property type="term" value="P:meiotic DNA repair synthesis"/>
    <property type="evidence" value="ECO:0007669"/>
    <property type="project" value="InterPro"/>
</dbReference>
<dbReference type="GO" id="GO:0007276">
    <property type="term" value="P:gamete generation"/>
    <property type="evidence" value="ECO:0007669"/>
    <property type="project" value="InterPro"/>
</dbReference>
<accession>A0A9F5J007</accession>
<feature type="region of interest" description="Disordered" evidence="1">
    <location>
        <begin position="1"/>
        <end position="27"/>
    </location>
</feature>
<evidence type="ECO:0000313" key="3">
    <source>
        <dbReference type="RefSeq" id="XP_025029367.1"/>
    </source>
</evidence>
<dbReference type="Proteomes" id="UP000695026">
    <property type="component" value="Unplaced"/>
</dbReference>
<dbReference type="RefSeq" id="XP_025029367.1">
    <property type="nucleotide sequence ID" value="XM_025173599.1"/>
</dbReference>
<reference evidence="3" key="1">
    <citation type="submission" date="2025-08" db="UniProtKB">
        <authorList>
            <consortium name="RefSeq"/>
        </authorList>
    </citation>
    <scope>IDENTIFICATION</scope>
    <source>
        <tissue evidence="3">Liver</tissue>
    </source>
</reference>
<sequence>MKPDSTSTSFQVQLSRNKEMKRNFTDSSLMRSTAGCLPVPLFNQKKRTKQPLTSNPLQNEPTGNNSADNFNFSAMLADFGWETEKPEPIQLQKTVGTDPAELPIPSSLLRQQHTSKPTMPHAGSNLNNRRPEERNTCTNVWKRNDFPASGSRTGHRKLSQPGDSPDCLMNPGSVYQKSAGLPKVSERSQTEAEDEWDSAVSQWPAVPTAMLRNPQSQGTSYTFKHSLCPQDMNKEKTDHFQSNRMIQKKPAYHSKVKEKENSLRILSAVIESMKHWSQYTNKTALLFEVLGVLDSAVTPGSFGAKTFLLRDGKECVSCVFYEIDRELPRLIRGRVHRCMGNYDAKQKVFKCVSVRPATAAEQKTFQDFVKAADAEMCRYVNISSEV</sequence>
<dbReference type="OrthoDB" id="10028206at2759"/>
<dbReference type="InterPro" id="IPR033536">
    <property type="entry name" value="Spata22"/>
</dbReference>
<evidence type="ECO:0000256" key="1">
    <source>
        <dbReference type="SAM" id="MobiDB-lite"/>
    </source>
</evidence>